<evidence type="ECO:0000313" key="1">
    <source>
        <dbReference type="EMBL" id="SKA88329.1"/>
    </source>
</evidence>
<organism evidence="1 2">
    <name type="scientific">Thiothrix eikelboomii</name>
    <dbReference type="NCBI Taxonomy" id="92487"/>
    <lineage>
        <taxon>Bacteria</taxon>
        <taxon>Pseudomonadati</taxon>
        <taxon>Pseudomonadota</taxon>
        <taxon>Gammaproteobacteria</taxon>
        <taxon>Thiotrichales</taxon>
        <taxon>Thiotrichaceae</taxon>
        <taxon>Thiothrix</taxon>
    </lineage>
</organism>
<gene>
    <name evidence="1" type="ORF">SAMN02745130_02923</name>
</gene>
<dbReference type="Proteomes" id="UP000190460">
    <property type="component" value="Unassembled WGS sequence"/>
</dbReference>
<keyword evidence="2" id="KW-1185">Reference proteome</keyword>
<evidence type="ECO:0000313" key="2">
    <source>
        <dbReference type="Proteomes" id="UP000190460"/>
    </source>
</evidence>
<accession>A0A1T4XFQ3</accession>
<protein>
    <submittedName>
        <fullName evidence="1">Uncharacterized protein</fullName>
    </submittedName>
</protein>
<reference evidence="1 2" key="1">
    <citation type="submission" date="2017-02" db="EMBL/GenBank/DDBJ databases">
        <authorList>
            <person name="Peterson S.W."/>
        </authorList>
    </citation>
    <scope>NUCLEOTIDE SEQUENCE [LARGE SCALE GENOMIC DNA]</scope>
    <source>
        <strain evidence="1 2">ATCC 49788</strain>
    </source>
</reference>
<dbReference type="AlphaFoldDB" id="A0A1T4XFQ3"/>
<proteinExistence type="predicted"/>
<sequence>MSAAYPLPALASSSLMTSLSRSSDTQLLKPVLVKACSRRAVISAFKVLLLALADSSISAFRSGESLIFI</sequence>
<name>A0A1T4XFQ3_9GAMM</name>
<dbReference type="STRING" id="92487.SAMN02745130_02923"/>
<dbReference type="EMBL" id="FUYB01000017">
    <property type="protein sequence ID" value="SKA88329.1"/>
    <property type="molecule type" value="Genomic_DNA"/>
</dbReference>